<evidence type="ECO:0000259" key="9">
    <source>
        <dbReference type="PROSITE" id="PS50878"/>
    </source>
</evidence>
<evidence type="ECO:0000256" key="7">
    <source>
        <dbReference type="ARBA" id="ARBA00022918"/>
    </source>
</evidence>
<dbReference type="Gene3D" id="3.30.420.10">
    <property type="entry name" value="Ribonuclease H-like superfamily/Ribonuclease H"/>
    <property type="match status" value="1"/>
</dbReference>
<dbReference type="InterPro" id="IPR043502">
    <property type="entry name" value="DNA/RNA_pol_sf"/>
</dbReference>
<keyword evidence="12" id="KW-1185">Reference proteome</keyword>
<evidence type="ECO:0000256" key="3">
    <source>
        <dbReference type="ARBA" id="ARBA00022695"/>
    </source>
</evidence>
<dbReference type="InterPro" id="IPR041373">
    <property type="entry name" value="RT_RNaseH"/>
</dbReference>
<protein>
    <submittedName>
        <fullName evidence="11">Putative integrase core domain protein</fullName>
    </submittedName>
</protein>
<dbReference type="GO" id="GO:0003964">
    <property type="term" value="F:RNA-directed DNA polymerase activity"/>
    <property type="evidence" value="ECO:0007669"/>
    <property type="project" value="UniProtKB-KW"/>
</dbReference>
<dbReference type="EMBL" id="MRZV01000612">
    <property type="protein sequence ID" value="PIK46928.1"/>
    <property type="molecule type" value="Genomic_DNA"/>
</dbReference>
<dbReference type="PROSITE" id="PS50994">
    <property type="entry name" value="INTEGRASE"/>
    <property type="match status" value="1"/>
</dbReference>
<evidence type="ECO:0000256" key="2">
    <source>
        <dbReference type="ARBA" id="ARBA00022679"/>
    </source>
</evidence>
<dbReference type="InterPro" id="IPR012337">
    <property type="entry name" value="RNaseH-like_sf"/>
</dbReference>
<keyword evidence="2" id="KW-0808">Transferase</keyword>
<dbReference type="Gene3D" id="3.10.10.10">
    <property type="entry name" value="HIV Type 1 Reverse Transcriptase, subunit A, domain 1"/>
    <property type="match status" value="1"/>
</dbReference>
<dbReference type="AlphaFoldDB" id="A0A2G8KG15"/>
<dbReference type="Gene3D" id="3.30.70.270">
    <property type="match status" value="2"/>
</dbReference>
<evidence type="ECO:0000313" key="11">
    <source>
        <dbReference type="EMBL" id="PIK46928.1"/>
    </source>
</evidence>
<dbReference type="GO" id="GO:0003676">
    <property type="term" value="F:nucleic acid binding"/>
    <property type="evidence" value="ECO:0007669"/>
    <property type="project" value="InterPro"/>
</dbReference>
<dbReference type="PROSITE" id="PS50878">
    <property type="entry name" value="RT_POL"/>
    <property type="match status" value="1"/>
</dbReference>
<keyword evidence="1" id="KW-0645">Protease</keyword>
<dbReference type="PANTHER" id="PTHR37984">
    <property type="entry name" value="PROTEIN CBG26694"/>
    <property type="match status" value="1"/>
</dbReference>
<dbReference type="STRING" id="307972.A0A2G8KG15"/>
<evidence type="ECO:0000256" key="1">
    <source>
        <dbReference type="ARBA" id="ARBA00022670"/>
    </source>
</evidence>
<dbReference type="PANTHER" id="PTHR37984:SF5">
    <property type="entry name" value="PROTEIN NYNRIN-LIKE"/>
    <property type="match status" value="1"/>
</dbReference>
<dbReference type="Proteomes" id="UP000230750">
    <property type="component" value="Unassembled WGS sequence"/>
</dbReference>
<dbReference type="GO" id="GO:0008233">
    <property type="term" value="F:peptidase activity"/>
    <property type="evidence" value="ECO:0007669"/>
    <property type="project" value="UniProtKB-KW"/>
</dbReference>
<gene>
    <name evidence="11" type="ORF">BSL78_16207</name>
</gene>
<comment type="caution">
    <text evidence="11">The sequence shown here is derived from an EMBL/GenBank/DDBJ whole genome shotgun (WGS) entry which is preliminary data.</text>
</comment>
<keyword evidence="3" id="KW-0548">Nucleotidyltransferase</keyword>
<dbReference type="FunFam" id="3.30.420.10:FF:000032">
    <property type="entry name" value="Retrovirus-related Pol polyprotein from transposon 297-like Protein"/>
    <property type="match status" value="1"/>
</dbReference>
<evidence type="ECO:0000259" key="10">
    <source>
        <dbReference type="PROSITE" id="PS50994"/>
    </source>
</evidence>
<dbReference type="SUPFAM" id="SSF56672">
    <property type="entry name" value="DNA/RNA polymerases"/>
    <property type="match status" value="1"/>
</dbReference>
<dbReference type="InterPro" id="IPR041588">
    <property type="entry name" value="Integrase_H2C2"/>
</dbReference>
<keyword evidence="7" id="KW-0695">RNA-directed DNA polymerase</keyword>
<dbReference type="FunFam" id="1.10.340.70:FF:000001">
    <property type="entry name" value="Retrovirus-related Pol polyprotein from transposon gypsy-like Protein"/>
    <property type="match status" value="1"/>
</dbReference>
<organism evidence="11 12">
    <name type="scientific">Stichopus japonicus</name>
    <name type="common">Sea cucumber</name>
    <dbReference type="NCBI Taxonomy" id="307972"/>
    <lineage>
        <taxon>Eukaryota</taxon>
        <taxon>Metazoa</taxon>
        <taxon>Echinodermata</taxon>
        <taxon>Eleutherozoa</taxon>
        <taxon>Echinozoa</taxon>
        <taxon>Holothuroidea</taxon>
        <taxon>Aspidochirotacea</taxon>
        <taxon>Aspidochirotida</taxon>
        <taxon>Stichopodidae</taxon>
        <taxon>Apostichopus</taxon>
    </lineage>
</organism>
<dbReference type="GO" id="GO:0015074">
    <property type="term" value="P:DNA integration"/>
    <property type="evidence" value="ECO:0007669"/>
    <property type="project" value="InterPro"/>
</dbReference>
<dbReference type="CDD" id="cd01647">
    <property type="entry name" value="RT_LTR"/>
    <property type="match status" value="1"/>
</dbReference>
<evidence type="ECO:0000256" key="8">
    <source>
        <dbReference type="SAM" id="MobiDB-lite"/>
    </source>
</evidence>
<dbReference type="InterPro" id="IPR036397">
    <property type="entry name" value="RNaseH_sf"/>
</dbReference>
<dbReference type="InterPro" id="IPR050951">
    <property type="entry name" value="Retrovirus_Pol_polyprotein"/>
</dbReference>
<proteinExistence type="predicted"/>
<dbReference type="InterPro" id="IPR000477">
    <property type="entry name" value="RT_dom"/>
</dbReference>
<dbReference type="GO" id="GO:0006508">
    <property type="term" value="P:proteolysis"/>
    <property type="evidence" value="ECO:0007669"/>
    <property type="project" value="UniProtKB-KW"/>
</dbReference>
<evidence type="ECO:0000256" key="5">
    <source>
        <dbReference type="ARBA" id="ARBA00022759"/>
    </source>
</evidence>
<dbReference type="OrthoDB" id="10059114at2759"/>
<reference evidence="11 12" key="1">
    <citation type="journal article" date="2017" name="PLoS Biol.">
        <title>The sea cucumber genome provides insights into morphological evolution and visceral regeneration.</title>
        <authorList>
            <person name="Zhang X."/>
            <person name="Sun L."/>
            <person name="Yuan J."/>
            <person name="Sun Y."/>
            <person name="Gao Y."/>
            <person name="Zhang L."/>
            <person name="Li S."/>
            <person name="Dai H."/>
            <person name="Hamel J.F."/>
            <person name="Liu C."/>
            <person name="Yu Y."/>
            <person name="Liu S."/>
            <person name="Lin W."/>
            <person name="Guo K."/>
            <person name="Jin S."/>
            <person name="Xu P."/>
            <person name="Storey K.B."/>
            <person name="Huan P."/>
            <person name="Zhang T."/>
            <person name="Zhou Y."/>
            <person name="Zhang J."/>
            <person name="Lin C."/>
            <person name="Li X."/>
            <person name="Xing L."/>
            <person name="Huo D."/>
            <person name="Sun M."/>
            <person name="Wang L."/>
            <person name="Mercier A."/>
            <person name="Li F."/>
            <person name="Yang H."/>
            <person name="Xiang J."/>
        </authorList>
    </citation>
    <scope>NUCLEOTIDE SEQUENCE [LARGE SCALE GENOMIC DNA]</scope>
    <source>
        <strain evidence="11">Shaxun</strain>
        <tissue evidence="11">Muscle</tissue>
    </source>
</reference>
<name>A0A2G8KG15_STIJA</name>
<evidence type="ECO:0000256" key="6">
    <source>
        <dbReference type="ARBA" id="ARBA00022801"/>
    </source>
</evidence>
<dbReference type="Gene3D" id="1.10.340.70">
    <property type="match status" value="1"/>
</dbReference>
<dbReference type="Pfam" id="PF17921">
    <property type="entry name" value="Integrase_H2C2"/>
    <property type="match status" value="1"/>
</dbReference>
<keyword evidence="6" id="KW-0378">Hydrolase</keyword>
<dbReference type="SUPFAM" id="SSF53098">
    <property type="entry name" value="Ribonuclease H-like"/>
    <property type="match status" value="1"/>
</dbReference>
<evidence type="ECO:0000256" key="4">
    <source>
        <dbReference type="ARBA" id="ARBA00022722"/>
    </source>
</evidence>
<keyword evidence="5" id="KW-0255">Endonuclease</keyword>
<keyword evidence="4" id="KW-0540">Nuclease</keyword>
<dbReference type="Pfam" id="PF00665">
    <property type="entry name" value="rve"/>
    <property type="match status" value="1"/>
</dbReference>
<dbReference type="FunFam" id="3.10.10.10:FF:000007">
    <property type="entry name" value="Retrovirus-related Pol polyprotein from transposon 17.6-like Protein"/>
    <property type="match status" value="1"/>
</dbReference>
<feature type="region of interest" description="Disordered" evidence="8">
    <location>
        <begin position="965"/>
        <end position="1029"/>
    </location>
</feature>
<sequence>MQPTTSISLQRLLRGRCEGRRLHCATEGILVVGVEKQVPMLIGMNVLENLDQETFLDQVPLREKDKRHQPLIQGLVRSPGDAVTVIPARTSQVVIASCQHVRGDVEVIVEPYVNLPKGIVVGATLAMSERGKIKLPISNVSDEDILIPPRTPLGKVLEAVVIDDGKVSYESIQVRVNNISTASNVIPPIWPGLTIPQHQQAEELFQRYHHVFASSDEDLGYTDTITHQIKLTDDVPVKQAFRRIPPSQFEEVREHIRKLLEKNVIRPSTSPFASPIVLVRKPDGSLRLCVDYRQLNHKTIKDAYPIPRIDESLDALHGAKWFSTIDLLAGYHQVAVDEKDKHKTSFITPFGLYEYNRMPFGLCNAPGTFQRLMQSCLSDQFFRSVLCYLDDILVFSQTFEDHIANLELVLERLHQNGLKIKVSKCEFFRPEVKYLGHRITKDGVKADPDKIEAVKNWPTPKFVKELRSFLGFCSFYRSRTLRGAEKNMQKYSSMKLELLGLKWAVTEKFREYLIGNKFVVYTDNNPLAHLRTAKLDAVGQRWVGALAMFDMEVKYKPAIAGIPTQRSRTFRAVDLWNKGEKPHHQTVMPGSELKLYLREWDKLKEKNGLLYRQSADGCQLLLPKVLRKEVLSLCHDNTGHQGTKRTLSLVRSRCYWPRLQQDVVEHCQLCDRCTRAKNPPKIREPLKFIQSSRPNEILAIDFTILEKDARGKENVLVMTDVFSKFTRAIPTKDQTARTTARALLDNWILLFGAPVRLHSDQGRNFESNLIHELCHLYNIKKTKTTPYHPEGNGQAERFNRTLHDLLKVLPPNKKRRWSEHLPEVLHAYNCTPHASTRLPPFYVMFGRDPILPVDILLNNTGSDDQQHNTEDEVTRWVASHSDVLKMAFRQAGERLALEASARKARYDKFTKEHPLSLGTRVYLKSHPPGRHKIADEWGQVIYTVTARPGDGATYKIKQADGTGISKTVHRREIRPCPMITPAKSTNRPARRRPHVSAPSSSSDDAPSTGSESDDTPTTVNRLMTFGMTL</sequence>
<accession>A0A2G8KG15</accession>
<dbReference type="InterPro" id="IPR043128">
    <property type="entry name" value="Rev_trsase/Diguanyl_cyclase"/>
</dbReference>
<dbReference type="Pfam" id="PF00078">
    <property type="entry name" value="RVT_1"/>
    <property type="match status" value="1"/>
</dbReference>
<feature type="domain" description="Reverse transcriptase" evidence="9">
    <location>
        <begin position="260"/>
        <end position="439"/>
    </location>
</feature>
<dbReference type="InterPro" id="IPR001584">
    <property type="entry name" value="Integrase_cat-core"/>
</dbReference>
<feature type="domain" description="Integrase catalytic" evidence="10">
    <location>
        <begin position="690"/>
        <end position="848"/>
    </location>
</feature>
<evidence type="ECO:0000313" key="12">
    <source>
        <dbReference type="Proteomes" id="UP000230750"/>
    </source>
</evidence>
<feature type="compositionally biased region" description="Low complexity" evidence="8">
    <location>
        <begin position="996"/>
        <end position="1007"/>
    </location>
</feature>
<dbReference type="GO" id="GO:0004519">
    <property type="term" value="F:endonuclease activity"/>
    <property type="evidence" value="ECO:0007669"/>
    <property type="project" value="UniProtKB-KW"/>
</dbReference>
<dbReference type="Pfam" id="PF17917">
    <property type="entry name" value="RT_RNaseH"/>
    <property type="match status" value="1"/>
</dbReference>